<keyword evidence="6 8" id="KW-0539">Nucleus</keyword>
<feature type="compositionally biased region" description="Low complexity" evidence="9">
    <location>
        <begin position="488"/>
        <end position="521"/>
    </location>
</feature>
<evidence type="ECO:0000256" key="4">
    <source>
        <dbReference type="ARBA" id="ARBA00023125"/>
    </source>
</evidence>
<dbReference type="GO" id="GO:0003743">
    <property type="term" value="F:translation initiation factor activity"/>
    <property type="evidence" value="ECO:0007669"/>
    <property type="project" value="UniProtKB-KW"/>
</dbReference>
<organism evidence="10">
    <name type="scientific">Amblyomma triste</name>
    <name type="common">Neotropical tick</name>
    <dbReference type="NCBI Taxonomy" id="251400"/>
    <lineage>
        <taxon>Eukaryota</taxon>
        <taxon>Metazoa</taxon>
        <taxon>Ecdysozoa</taxon>
        <taxon>Arthropoda</taxon>
        <taxon>Chelicerata</taxon>
        <taxon>Arachnida</taxon>
        <taxon>Acari</taxon>
        <taxon>Parasitiformes</taxon>
        <taxon>Ixodida</taxon>
        <taxon>Ixodoidea</taxon>
        <taxon>Ixodidae</taxon>
        <taxon>Amblyomminae</taxon>
        <taxon>Amblyomma</taxon>
    </lineage>
</organism>
<dbReference type="SUPFAM" id="SSF46785">
    <property type="entry name" value="Winged helix' DNA-binding domain"/>
    <property type="match status" value="1"/>
</dbReference>
<dbReference type="GO" id="GO:0001096">
    <property type="term" value="F:TFIIF-class transcription factor complex binding"/>
    <property type="evidence" value="ECO:0007669"/>
    <property type="project" value="TreeGrafter"/>
</dbReference>
<feature type="compositionally biased region" description="Acidic residues" evidence="9">
    <location>
        <begin position="365"/>
        <end position="384"/>
    </location>
</feature>
<protein>
    <recommendedName>
        <fullName evidence="8">Transcription initiation factor IIF subunit alpha</fullName>
    </recommendedName>
</protein>
<dbReference type="InterPro" id="IPR036390">
    <property type="entry name" value="WH_DNA-bd_sf"/>
</dbReference>
<evidence type="ECO:0000256" key="3">
    <source>
        <dbReference type="ARBA" id="ARBA00023015"/>
    </source>
</evidence>
<feature type="compositionally biased region" description="Polar residues" evidence="9">
    <location>
        <begin position="455"/>
        <end position="467"/>
    </location>
</feature>
<evidence type="ECO:0000256" key="1">
    <source>
        <dbReference type="ARBA" id="ARBA00004123"/>
    </source>
</evidence>
<keyword evidence="3 8" id="KW-0805">Transcription regulation</keyword>
<dbReference type="PANTHER" id="PTHR13011">
    <property type="entry name" value="TFIIF-ALPHA"/>
    <property type="match status" value="1"/>
</dbReference>
<dbReference type="Gene3D" id="1.10.10.10">
    <property type="entry name" value="Winged helix-like DNA-binding domain superfamily/Winged helix DNA-binding domain"/>
    <property type="match status" value="1"/>
</dbReference>
<dbReference type="EMBL" id="GBBM01003681">
    <property type="protein sequence ID" value="JAC31737.1"/>
    <property type="molecule type" value="mRNA"/>
</dbReference>
<proteinExistence type="evidence at transcript level"/>
<name>A0A023GCZ5_AMBTT</name>
<reference evidence="10" key="1">
    <citation type="submission" date="2014-03" db="EMBL/GenBank/DDBJ databases">
        <title>The sialotranscriptome of Amblyomma triste, Amblyomma parvum and Amblyomma cajennense ticks, uncovered by 454-based RNA-seq.</title>
        <authorList>
            <person name="Garcia G.R."/>
            <person name="Gardinassi L.G."/>
            <person name="Ribeiro J.M."/>
            <person name="Anatriello E."/>
            <person name="Ferreira B.R."/>
            <person name="Moreira H.N."/>
            <person name="Mafra C."/>
            <person name="Olegario M.M."/>
            <person name="Szabo P.J."/>
            <person name="Miranda-Santos I.K."/>
            <person name="Maruyama S.R."/>
        </authorList>
    </citation>
    <scope>NUCLEOTIDE SEQUENCE</scope>
    <source>
        <strain evidence="10">Mato Grasso do Sul</strain>
        <tissue evidence="10">Salivary glands</tissue>
    </source>
</reference>
<keyword evidence="4 8" id="KW-0238">DNA-binding</keyword>
<feature type="compositionally biased region" description="Basic and acidic residues" evidence="9">
    <location>
        <begin position="345"/>
        <end position="354"/>
    </location>
</feature>
<dbReference type="PANTHER" id="PTHR13011:SF0">
    <property type="entry name" value="GENERAL TRANSCRIPTION FACTOR IIF SUBUNIT 1"/>
    <property type="match status" value="1"/>
</dbReference>
<dbReference type="GO" id="GO:0005674">
    <property type="term" value="C:transcription factor TFIIF complex"/>
    <property type="evidence" value="ECO:0007669"/>
    <property type="project" value="TreeGrafter"/>
</dbReference>
<evidence type="ECO:0000256" key="9">
    <source>
        <dbReference type="SAM" id="MobiDB-lite"/>
    </source>
</evidence>
<evidence type="ECO:0000256" key="8">
    <source>
        <dbReference type="RuleBase" id="RU366044"/>
    </source>
</evidence>
<dbReference type="GO" id="GO:0003677">
    <property type="term" value="F:DNA binding"/>
    <property type="evidence" value="ECO:0007669"/>
    <property type="project" value="UniProtKB-KW"/>
</dbReference>
<feature type="compositionally biased region" description="Acidic residues" evidence="9">
    <location>
        <begin position="312"/>
        <end position="328"/>
    </location>
</feature>
<keyword evidence="5 8" id="KW-0804">Transcription</keyword>
<dbReference type="GO" id="GO:0006367">
    <property type="term" value="P:transcription initiation at RNA polymerase II promoter"/>
    <property type="evidence" value="ECO:0007669"/>
    <property type="project" value="InterPro"/>
</dbReference>
<accession>A0A023GCZ5</accession>
<evidence type="ECO:0000256" key="2">
    <source>
        <dbReference type="ARBA" id="ARBA00005249"/>
    </source>
</evidence>
<feature type="compositionally biased region" description="Acidic residues" evidence="9">
    <location>
        <begin position="263"/>
        <end position="286"/>
    </location>
</feature>
<evidence type="ECO:0000313" key="10">
    <source>
        <dbReference type="EMBL" id="JAC31737.1"/>
    </source>
</evidence>
<keyword evidence="10" id="KW-0648">Protein biosynthesis</keyword>
<dbReference type="SUPFAM" id="SSF50916">
    <property type="entry name" value="Rap30/74 interaction domains"/>
    <property type="match status" value="1"/>
</dbReference>
<evidence type="ECO:0000256" key="6">
    <source>
        <dbReference type="ARBA" id="ARBA00023242"/>
    </source>
</evidence>
<dbReference type="GO" id="GO:0032968">
    <property type="term" value="P:positive regulation of transcription elongation by RNA polymerase II"/>
    <property type="evidence" value="ECO:0007669"/>
    <property type="project" value="InterPro"/>
</dbReference>
<keyword evidence="10" id="KW-0396">Initiation factor</keyword>
<dbReference type="InterPro" id="IPR008851">
    <property type="entry name" value="TFIIF-alpha"/>
</dbReference>
<dbReference type="GO" id="GO:0016251">
    <property type="term" value="F:RNA polymerase II general transcription initiation factor activity"/>
    <property type="evidence" value="ECO:0007669"/>
    <property type="project" value="TreeGrafter"/>
</dbReference>
<dbReference type="AlphaFoldDB" id="A0A023GCZ5"/>
<feature type="region of interest" description="Disordered" evidence="9">
    <location>
        <begin position="234"/>
        <end position="530"/>
    </location>
</feature>
<comment type="function">
    <text evidence="7 8">TFIIF is a general transcription initiation factor that binds to RNA polymerase II and helps to recruit it to the initiation complex in collaboration with TFIIB. It promotes transcription elongation.</text>
</comment>
<dbReference type="InterPro" id="IPR011039">
    <property type="entry name" value="TFIIF_interaction"/>
</dbReference>
<sequence length="588" mass="65749">RACGPGHLRASQTCYCSVSCARTSKGITDLLLLCFVRLGAACPSKKVVRCWGTPHLFNRLESRSLSELTKKRYHVMRFNAAHKQDISNWTQVRMERENNMKEFKLEEDMPKFGAGSEFGRDQKEEARRKKYGIIMKKYNPDDQPWLLRVGGKGGKKFKAIREGGVAENTSFYVFCKAPDGVFEAFPIEEWYNFNPVNRFKALTAEEAEVEFERRDKVMNHFSIMVRKKMAIDEEGAKEEGEEEKGKKGKKGKKESNRDFQITEMDDWVSDSDGDGDDSDGDKDDDESGGKKKKKGKAAEDAKKKKKKKNNSDDEAREESDEGDFDDREVDYMSASSSEGEEPEDEKANRELKGVEDEDALRAVDQSDEEEEAEKEEEKPEGEEETAAKEEKGTESSASSKPKSKAEKKDAGPSKSASKGNSSGESSSESSDSDFDDSKFQSAMFMQKPKKKNGGESASSSRANTPTKHVSDEKKSKGKSLKRKMMEESSPASSKADGSSAKRPRSDASLSTPSMPSSWSSSTEGITEDSVRRYLLRKPMTTTELLQKFKSKKTGLSSDKLVNTIAQILKKLNPEKQTIKGKLYLSMKA</sequence>
<comment type="subcellular location">
    <subcellularLocation>
        <location evidence="1 8">Nucleus</location>
    </subcellularLocation>
</comment>
<feature type="non-terminal residue" evidence="10">
    <location>
        <position position="1"/>
    </location>
</feature>
<evidence type="ECO:0000256" key="5">
    <source>
        <dbReference type="ARBA" id="ARBA00023163"/>
    </source>
</evidence>
<dbReference type="Pfam" id="PF05793">
    <property type="entry name" value="TFIIF_alpha"/>
    <property type="match status" value="1"/>
</dbReference>
<feature type="compositionally biased region" description="Low complexity" evidence="9">
    <location>
        <begin position="413"/>
        <end position="429"/>
    </location>
</feature>
<comment type="similarity">
    <text evidence="2 8">Belongs to the TFIIF alpha subunit family.</text>
</comment>
<evidence type="ECO:0000256" key="7">
    <source>
        <dbReference type="ARBA" id="ARBA00025232"/>
    </source>
</evidence>
<dbReference type="InterPro" id="IPR036388">
    <property type="entry name" value="WH-like_DNA-bd_sf"/>
</dbReference>